<dbReference type="InterPro" id="IPR036390">
    <property type="entry name" value="WH_DNA-bd_sf"/>
</dbReference>
<dbReference type="Proteomes" id="UP000289808">
    <property type="component" value="Unassembled WGS sequence"/>
</dbReference>
<comment type="caution">
    <text evidence="2">The sequence shown here is derived from an EMBL/GenBank/DDBJ whole genome shotgun (WGS) entry which is preliminary data.</text>
</comment>
<dbReference type="SUPFAM" id="SSF46785">
    <property type="entry name" value="Winged helix' DNA-binding domain"/>
    <property type="match status" value="1"/>
</dbReference>
<evidence type="ECO:0000313" key="3">
    <source>
        <dbReference type="Proteomes" id="UP000289808"/>
    </source>
</evidence>
<evidence type="ECO:0000256" key="1">
    <source>
        <dbReference type="SAM" id="MobiDB-lite"/>
    </source>
</evidence>
<organism evidence="2 3">
    <name type="scientific">Lactobacillus crispatus</name>
    <dbReference type="NCBI Taxonomy" id="47770"/>
    <lineage>
        <taxon>Bacteria</taxon>
        <taxon>Bacillati</taxon>
        <taxon>Bacillota</taxon>
        <taxon>Bacilli</taxon>
        <taxon>Lactobacillales</taxon>
        <taxon>Lactobacillaceae</taxon>
        <taxon>Lactobacillus</taxon>
    </lineage>
</organism>
<dbReference type="RefSeq" id="WP_128733941.1">
    <property type="nucleotide sequence ID" value="NZ_SCLX01000007.1"/>
</dbReference>
<reference evidence="2 3" key="1">
    <citation type="submission" date="2019-01" db="EMBL/GenBank/DDBJ databases">
        <title>The genome sequence of Lactobacillus crispatus L49.</title>
        <authorList>
            <person name="Zhong J."/>
            <person name="Zhang J."/>
        </authorList>
    </citation>
    <scope>NUCLEOTIDE SEQUENCE [LARGE SCALE GENOMIC DNA]</scope>
    <source>
        <strain evidence="2 3">L49</strain>
    </source>
</reference>
<gene>
    <name evidence="2" type="ORF">ERD32_01905</name>
</gene>
<dbReference type="InterPro" id="IPR036388">
    <property type="entry name" value="WH-like_DNA-bd_sf"/>
</dbReference>
<accession>A0A4Q0LWC3</accession>
<dbReference type="Gene3D" id="1.10.10.10">
    <property type="entry name" value="Winged helix-like DNA-binding domain superfamily/Winged helix DNA-binding domain"/>
    <property type="match status" value="1"/>
</dbReference>
<evidence type="ECO:0000313" key="2">
    <source>
        <dbReference type="EMBL" id="RXF59478.1"/>
    </source>
</evidence>
<feature type="region of interest" description="Disordered" evidence="1">
    <location>
        <begin position="124"/>
        <end position="151"/>
    </location>
</feature>
<dbReference type="EMBL" id="SCLX01000007">
    <property type="protein sequence ID" value="RXF59478.1"/>
    <property type="molecule type" value="Genomic_DNA"/>
</dbReference>
<protein>
    <submittedName>
        <fullName evidence="2">Helix-turn-helix domain-containing protein</fullName>
    </submittedName>
</protein>
<proteinExistence type="predicted"/>
<sequence>MAKKRKTSENNRKFKGVWIPADYWLDENLSIMEVVLITEIDSLDGENGCFASNKHFADFLGVTSGRASQLITNLKEKGYIETTYTTNNNVTQRIIRVVNKLNTPVKKLNKGIKNTKGVFKKCVASNTSSNTSNSNTDSNSSSGRRREEDPEREQIYKQFFQLARMHDKIKGKTTTPSFDEIKQLRSLLYRINIDTLNAVVSKFDMKMQWNMVNDPFAYLLKMLRDGLAIDKDSESWGK</sequence>
<dbReference type="AlphaFoldDB" id="A0A4Q0LWC3"/>
<feature type="compositionally biased region" description="Low complexity" evidence="1">
    <location>
        <begin position="125"/>
        <end position="142"/>
    </location>
</feature>
<name>A0A4Q0LWC3_9LACO</name>